<evidence type="ECO:0000256" key="1">
    <source>
        <dbReference type="SAM" id="MobiDB-lite"/>
    </source>
</evidence>
<accession>A0A952FUN9</accession>
<name>A0A952FUN9_9PROT</name>
<feature type="compositionally biased region" description="Basic and acidic residues" evidence="1">
    <location>
        <begin position="11"/>
        <end position="27"/>
    </location>
</feature>
<feature type="region of interest" description="Disordered" evidence="1">
    <location>
        <begin position="9"/>
        <end position="55"/>
    </location>
</feature>
<sequence length="55" mass="6273">MDTIGWLIHTLESRLPERPDDQAEPPRRTRPAGPRLLDQVRAFVRPPCPADAPPY</sequence>
<dbReference type="AlphaFoldDB" id="A0A952FUN9"/>
<dbReference type="EMBL" id="JAEKLZ010000439">
    <property type="protein sequence ID" value="MBW8728674.1"/>
    <property type="molecule type" value="Genomic_DNA"/>
</dbReference>
<feature type="compositionally biased region" description="Pro residues" evidence="1">
    <location>
        <begin position="46"/>
        <end position="55"/>
    </location>
</feature>
<protein>
    <submittedName>
        <fullName evidence="2">Uncharacterized protein</fullName>
    </submittedName>
</protein>
<organism evidence="2 3">
    <name type="scientific">Inquilinus limosus</name>
    <dbReference type="NCBI Taxonomy" id="171674"/>
    <lineage>
        <taxon>Bacteria</taxon>
        <taxon>Pseudomonadati</taxon>
        <taxon>Pseudomonadota</taxon>
        <taxon>Alphaproteobacteria</taxon>
        <taxon>Rhodospirillales</taxon>
        <taxon>Rhodospirillaceae</taxon>
        <taxon>Inquilinus</taxon>
    </lineage>
</organism>
<evidence type="ECO:0000313" key="2">
    <source>
        <dbReference type="EMBL" id="MBW8728674.1"/>
    </source>
</evidence>
<proteinExistence type="predicted"/>
<dbReference type="Proteomes" id="UP000700706">
    <property type="component" value="Unassembled WGS sequence"/>
</dbReference>
<evidence type="ECO:0000313" key="3">
    <source>
        <dbReference type="Proteomes" id="UP000700706"/>
    </source>
</evidence>
<gene>
    <name evidence="2" type="ORF">JF625_26450</name>
</gene>
<comment type="caution">
    <text evidence="2">The sequence shown here is derived from an EMBL/GenBank/DDBJ whole genome shotgun (WGS) entry which is preliminary data.</text>
</comment>
<reference evidence="2" key="1">
    <citation type="submission" date="2020-06" db="EMBL/GenBank/DDBJ databases">
        <title>Stable isotope informed genome-resolved metagenomics uncovers potential trophic interactions in rhizosphere soil.</title>
        <authorList>
            <person name="Starr E.P."/>
            <person name="Shi S."/>
            <person name="Blazewicz S.J."/>
            <person name="Koch B.J."/>
            <person name="Probst A.J."/>
            <person name="Hungate B.A."/>
            <person name="Pett-Ridge J."/>
            <person name="Firestone M.K."/>
            <person name="Banfield J.F."/>
        </authorList>
    </citation>
    <scope>NUCLEOTIDE SEQUENCE</scope>
    <source>
        <strain evidence="2">YM_69_17</strain>
    </source>
</reference>